<comment type="caution">
    <text evidence="10">The sequence shown here is derived from an EMBL/GenBank/DDBJ whole genome shotgun (WGS) entry which is preliminary data.</text>
</comment>
<proteinExistence type="predicted"/>
<dbReference type="InterPro" id="IPR009057">
    <property type="entry name" value="Homeodomain-like_sf"/>
</dbReference>
<feature type="compositionally biased region" description="Basic residues" evidence="8">
    <location>
        <begin position="96"/>
        <end position="105"/>
    </location>
</feature>
<feature type="DNA-binding region" description="Homeobox" evidence="6">
    <location>
        <begin position="46"/>
        <end position="105"/>
    </location>
</feature>
<dbReference type="GO" id="GO:0030182">
    <property type="term" value="P:neuron differentiation"/>
    <property type="evidence" value="ECO:0007669"/>
    <property type="project" value="UniProtKB-ARBA"/>
</dbReference>
<dbReference type="SUPFAM" id="SSF46689">
    <property type="entry name" value="Homeodomain-like"/>
    <property type="match status" value="1"/>
</dbReference>
<feature type="region of interest" description="Disordered" evidence="8">
    <location>
        <begin position="96"/>
        <end position="119"/>
    </location>
</feature>
<dbReference type="GO" id="GO:0005634">
    <property type="term" value="C:nucleus"/>
    <property type="evidence" value="ECO:0007669"/>
    <property type="project" value="UniProtKB-SubCell"/>
</dbReference>
<evidence type="ECO:0000256" key="7">
    <source>
        <dbReference type="RuleBase" id="RU000682"/>
    </source>
</evidence>
<feature type="compositionally biased region" description="Basic and acidic residues" evidence="8">
    <location>
        <begin position="33"/>
        <end position="44"/>
    </location>
</feature>
<evidence type="ECO:0000256" key="8">
    <source>
        <dbReference type="SAM" id="MobiDB-lite"/>
    </source>
</evidence>
<dbReference type="PROSITE" id="PS00027">
    <property type="entry name" value="HOMEOBOX_1"/>
    <property type="match status" value="1"/>
</dbReference>
<keyword evidence="3 6" id="KW-0238">DNA-binding</keyword>
<dbReference type="GO" id="GO:0000981">
    <property type="term" value="F:DNA-binding transcription factor activity, RNA polymerase II-specific"/>
    <property type="evidence" value="ECO:0007669"/>
    <property type="project" value="InterPro"/>
</dbReference>
<dbReference type="SMART" id="SM00389">
    <property type="entry name" value="HOX"/>
    <property type="match status" value="1"/>
</dbReference>
<gene>
    <name evidence="10" type="ORF">QR680_002733</name>
</gene>
<accession>A0AA39H4R8</accession>
<evidence type="ECO:0000256" key="3">
    <source>
        <dbReference type="ARBA" id="ARBA00023125"/>
    </source>
</evidence>
<reference evidence="10" key="1">
    <citation type="submission" date="2023-06" db="EMBL/GenBank/DDBJ databases">
        <title>Genomic analysis of the entomopathogenic nematode Steinernema hermaphroditum.</title>
        <authorList>
            <person name="Schwarz E.M."/>
            <person name="Heppert J.K."/>
            <person name="Baniya A."/>
            <person name="Schwartz H.T."/>
            <person name="Tan C.-H."/>
            <person name="Antoshechkin I."/>
            <person name="Sternberg P.W."/>
            <person name="Goodrich-Blair H."/>
            <person name="Dillman A.R."/>
        </authorList>
    </citation>
    <scope>NUCLEOTIDE SEQUENCE</scope>
    <source>
        <strain evidence="10">PS9179</strain>
        <tissue evidence="10">Whole animal</tissue>
    </source>
</reference>
<organism evidence="10 11">
    <name type="scientific">Steinernema hermaphroditum</name>
    <dbReference type="NCBI Taxonomy" id="289476"/>
    <lineage>
        <taxon>Eukaryota</taxon>
        <taxon>Metazoa</taxon>
        <taxon>Ecdysozoa</taxon>
        <taxon>Nematoda</taxon>
        <taxon>Chromadorea</taxon>
        <taxon>Rhabditida</taxon>
        <taxon>Tylenchina</taxon>
        <taxon>Panagrolaimomorpha</taxon>
        <taxon>Strongyloidoidea</taxon>
        <taxon>Steinernematidae</taxon>
        <taxon>Steinernema</taxon>
    </lineage>
</organism>
<feature type="region of interest" description="Disordered" evidence="8">
    <location>
        <begin position="29"/>
        <end position="49"/>
    </location>
</feature>
<evidence type="ECO:0000256" key="5">
    <source>
        <dbReference type="ARBA" id="ARBA00023242"/>
    </source>
</evidence>
<dbReference type="CDD" id="cd00086">
    <property type="entry name" value="homeodomain"/>
    <property type="match status" value="1"/>
</dbReference>
<evidence type="ECO:0000256" key="2">
    <source>
        <dbReference type="ARBA" id="ARBA00022473"/>
    </source>
</evidence>
<dbReference type="InterPro" id="IPR001356">
    <property type="entry name" value="HD"/>
</dbReference>
<dbReference type="Pfam" id="PF00046">
    <property type="entry name" value="Homeodomain"/>
    <property type="match status" value="1"/>
</dbReference>
<dbReference type="PROSITE" id="PS50071">
    <property type="entry name" value="HOMEOBOX_2"/>
    <property type="match status" value="1"/>
</dbReference>
<dbReference type="Proteomes" id="UP001175271">
    <property type="component" value="Unassembled WGS sequence"/>
</dbReference>
<evidence type="ECO:0000313" key="10">
    <source>
        <dbReference type="EMBL" id="KAK0398741.1"/>
    </source>
</evidence>
<keyword evidence="4 6" id="KW-0371">Homeobox</keyword>
<evidence type="ECO:0000256" key="1">
    <source>
        <dbReference type="ARBA" id="ARBA00004123"/>
    </source>
</evidence>
<keyword evidence="2" id="KW-0217">Developmental protein</keyword>
<protein>
    <recommendedName>
        <fullName evidence="9">Homeobox domain-containing protein</fullName>
    </recommendedName>
</protein>
<evidence type="ECO:0000256" key="6">
    <source>
        <dbReference type="PROSITE-ProRule" id="PRU00108"/>
    </source>
</evidence>
<keyword evidence="5 6" id="KW-0539">Nucleus</keyword>
<dbReference type="AlphaFoldDB" id="A0AA39H4R8"/>
<evidence type="ECO:0000313" key="11">
    <source>
        <dbReference type="Proteomes" id="UP001175271"/>
    </source>
</evidence>
<name>A0AA39H4R8_9BILA</name>
<dbReference type="EMBL" id="JAUCMV010000005">
    <property type="protein sequence ID" value="KAK0398741.1"/>
    <property type="molecule type" value="Genomic_DNA"/>
</dbReference>
<keyword evidence="11" id="KW-1185">Reference proteome</keyword>
<sequence length="174" mass="20086">MPYTAKMADSVYSNGCVLYPVQGLFLPSCAPSNEERSSPEDKSGKMRRNRTAFTDDQLDELEKSFQKCQYPDAVARERLSKLLKIHESRIQVWFKNRRAKHRKQKRNEPQQSTSAEDSIHNPKKLKENTMLTWTPNAFGGILMLNETRFPPINYPSNPNMMSQSSFAFNSSVKY</sequence>
<dbReference type="GO" id="GO:0000978">
    <property type="term" value="F:RNA polymerase II cis-regulatory region sequence-specific DNA binding"/>
    <property type="evidence" value="ECO:0007669"/>
    <property type="project" value="TreeGrafter"/>
</dbReference>
<dbReference type="InterPro" id="IPR017970">
    <property type="entry name" value="Homeobox_CS"/>
</dbReference>
<evidence type="ECO:0000256" key="4">
    <source>
        <dbReference type="ARBA" id="ARBA00023155"/>
    </source>
</evidence>
<dbReference type="PANTHER" id="PTHR45793">
    <property type="entry name" value="HOMEOBOX PROTEIN"/>
    <property type="match status" value="1"/>
</dbReference>
<dbReference type="PANTHER" id="PTHR45793:SF5">
    <property type="entry name" value="HOMEOTIC PROTEIN OCELLILESS"/>
    <property type="match status" value="1"/>
</dbReference>
<feature type="domain" description="Homeobox" evidence="9">
    <location>
        <begin position="44"/>
        <end position="104"/>
    </location>
</feature>
<dbReference type="Gene3D" id="1.10.10.60">
    <property type="entry name" value="Homeodomain-like"/>
    <property type="match status" value="1"/>
</dbReference>
<evidence type="ECO:0000259" key="9">
    <source>
        <dbReference type="PROSITE" id="PS50071"/>
    </source>
</evidence>
<dbReference type="FunFam" id="1.10.10.60:FF:000679">
    <property type="entry name" value="Homeobox protein aristaless"/>
    <property type="match status" value="1"/>
</dbReference>
<comment type="subcellular location">
    <subcellularLocation>
        <location evidence="1 6 7">Nucleus</location>
    </subcellularLocation>
</comment>